<dbReference type="InterPro" id="IPR001433">
    <property type="entry name" value="OxRdtase_FAD/NAD-bd"/>
</dbReference>
<evidence type="ECO:0000256" key="14">
    <source>
        <dbReference type="RuleBase" id="RU000356"/>
    </source>
</evidence>
<keyword evidence="4" id="KW-0216">Detoxification</keyword>
<evidence type="ECO:0000256" key="1">
    <source>
        <dbReference type="ARBA" id="ARBA00001970"/>
    </source>
</evidence>
<name>A0A926JCR2_9RHOB</name>
<evidence type="ECO:0000256" key="9">
    <source>
        <dbReference type="ARBA" id="ARBA00023004"/>
    </source>
</evidence>
<keyword evidence="9" id="KW-0408">Iron</keyword>
<dbReference type="GO" id="GO:0020037">
    <property type="term" value="F:heme binding"/>
    <property type="evidence" value="ECO:0007669"/>
    <property type="project" value="InterPro"/>
</dbReference>
<evidence type="ECO:0000256" key="2">
    <source>
        <dbReference type="ARBA" id="ARBA00006401"/>
    </source>
</evidence>
<dbReference type="Pfam" id="PF00042">
    <property type="entry name" value="Globin"/>
    <property type="match status" value="1"/>
</dbReference>
<evidence type="ECO:0000313" key="18">
    <source>
        <dbReference type="Proteomes" id="UP000608594"/>
    </source>
</evidence>
<dbReference type="InterPro" id="IPR008333">
    <property type="entry name" value="Cbr1-like_FAD-bd_dom"/>
</dbReference>
<comment type="cofactor">
    <cofactor evidence="1">
        <name>heme b</name>
        <dbReference type="ChEBI" id="CHEBI:60344"/>
    </cofactor>
</comment>
<comment type="similarity">
    <text evidence="14">Belongs to the globin family.</text>
</comment>
<dbReference type="GO" id="GO:0046210">
    <property type="term" value="P:nitric oxide catabolic process"/>
    <property type="evidence" value="ECO:0007669"/>
    <property type="project" value="TreeGrafter"/>
</dbReference>
<feature type="domain" description="FAD-binding FR-type" evidence="16">
    <location>
        <begin position="155"/>
        <end position="259"/>
    </location>
</feature>
<comment type="caution">
    <text evidence="17">The sequence shown here is derived from an EMBL/GenBank/DDBJ whole genome shotgun (WGS) entry which is preliminary data.</text>
</comment>
<keyword evidence="6 14" id="KW-0561">Oxygen transport</keyword>
<organism evidence="17 18">
    <name type="scientific">Paracoccus amoyensis</name>
    <dbReference type="NCBI Taxonomy" id="2760093"/>
    <lineage>
        <taxon>Bacteria</taxon>
        <taxon>Pseudomonadati</taxon>
        <taxon>Pseudomonadota</taxon>
        <taxon>Alphaproteobacteria</taxon>
        <taxon>Rhodobacterales</taxon>
        <taxon>Paracoccaceae</taxon>
        <taxon>Paracoccus</taxon>
    </lineage>
</organism>
<dbReference type="Gene3D" id="3.40.50.80">
    <property type="entry name" value="Nucleotide-binding domain of ferredoxin-NADP reductase (FNR) module"/>
    <property type="match status" value="1"/>
</dbReference>
<dbReference type="CDD" id="cd06184">
    <property type="entry name" value="flavohem_like_fad_nad_binding"/>
    <property type="match status" value="1"/>
</dbReference>
<protein>
    <recommendedName>
        <fullName evidence="3">nitric oxide dioxygenase</fullName>
        <ecNumber evidence="3">1.14.12.17</ecNumber>
    </recommendedName>
</protein>
<keyword evidence="8" id="KW-0521">NADP</keyword>
<evidence type="ECO:0000256" key="7">
    <source>
        <dbReference type="ARBA" id="ARBA00022723"/>
    </source>
</evidence>
<evidence type="ECO:0000256" key="3">
    <source>
        <dbReference type="ARBA" id="ARBA00012229"/>
    </source>
</evidence>
<evidence type="ECO:0000256" key="10">
    <source>
        <dbReference type="ARBA" id="ARBA00023027"/>
    </source>
</evidence>
<dbReference type="SUPFAM" id="SSF63380">
    <property type="entry name" value="Riboflavin synthase domain-like"/>
    <property type="match status" value="1"/>
</dbReference>
<dbReference type="InterPro" id="IPR009050">
    <property type="entry name" value="Globin-like_sf"/>
</dbReference>
<evidence type="ECO:0000313" key="17">
    <source>
        <dbReference type="EMBL" id="MBC9246053.1"/>
    </source>
</evidence>
<dbReference type="GO" id="GO:0071949">
    <property type="term" value="F:FAD binding"/>
    <property type="evidence" value="ECO:0007669"/>
    <property type="project" value="TreeGrafter"/>
</dbReference>
<keyword evidence="5 14" id="KW-0349">Heme</keyword>
<dbReference type="FunFam" id="2.40.30.10:FF:000034">
    <property type="entry name" value="Flavohemoprotein"/>
    <property type="match status" value="1"/>
</dbReference>
<dbReference type="Pfam" id="PF00175">
    <property type="entry name" value="NAD_binding_1"/>
    <property type="match status" value="1"/>
</dbReference>
<evidence type="ECO:0000256" key="12">
    <source>
        <dbReference type="ARBA" id="ARBA00048649"/>
    </source>
</evidence>
<dbReference type="GO" id="GO:0008941">
    <property type="term" value="F:nitric oxide dioxygenase NAD(P)H activity"/>
    <property type="evidence" value="ECO:0007669"/>
    <property type="project" value="UniProtKB-EC"/>
</dbReference>
<comment type="catalytic activity">
    <reaction evidence="12">
        <text>2 nitric oxide + NADH + 2 O2 = 2 nitrate + NAD(+) + H(+)</text>
        <dbReference type="Rhea" id="RHEA:19469"/>
        <dbReference type="ChEBI" id="CHEBI:15378"/>
        <dbReference type="ChEBI" id="CHEBI:15379"/>
        <dbReference type="ChEBI" id="CHEBI:16480"/>
        <dbReference type="ChEBI" id="CHEBI:17632"/>
        <dbReference type="ChEBI" id="CHEBI:57540"/>
        <dbReference type="ChEBI" id="CHEBI:57945"/>
        <dbReference type="EC" id="1.14.12.17"/>
    </reaction>
</comment>
<keyword evidence="10" id="KW-0520">NAD</keyword>
<keyword evidence="18" id="KW-1185">Reference proteome</keyword>
<dbReference type="Proteomes" id="UP000608594">
    <property type="component" value="Unassembled WGS sequence"/>
</dbReference>
<dbReference type="AlphaFoldDB" id="A0A926JCR2"/>
<evidence type="ECO:0000256" key="5">
    <source>
        <dbReference type="ARBA" id="ARBA00022617"/>
    </source>
</evidence>
<dbReference type="SUPFAM" id="SSF52343">
    <property type="entry name" value="Ferredoxin reductase-like, C-terminal NADP-linked domain"/>
    <property type="match status" value="1"/>
</dbReference>
<gene>
    <name evidence="17" type="primary">hmpA</name>
    <name evidence="17" type="ORF">H4P12_04860</name>
</gene>
<dbReference type="NCBIfam" id="NF009805">
    <property type="entry name" value="PRK13289.1"/>
    <property type="match status" value="1"/>
</dbReference>
<dbReference type="PROSITE" id="PS51384">
    <property type="entry name" value="FAD_FR"/>
    <property type="match status" value="1"/>
</dbReference>
<comment type="function">
    <text evidence="11">Is involved in NO detoxification in an aerobic process, termed nitric oxide dioxygenase (NOD) reaction that utilizes O(2) and NAD(P)H to convert NO to nitrate, which protects the bacterium from various noxious nitrogen compounds. Therefore, plays a central role in the inducible response to nitrosative stress.</text>
</comment>
<evidence type="ECO:0000256" key="13">
    <source>
        <dbReference type="ARBA" id="ARBA00049433"/>
    </source>
</evidence>
<evidence type="ECO:0000256" key="8">
    <source>
        <dbReference type="ARBA" id="ARBA00022857"/>
    </source>
</evidence>
<evidence type="ECO:0000256" key="6">
    <source>
        <dbReference type="ARBA" id="ARBA00022621"/>
    </source>
</evidence>
<dbReference type="EMBL" id="JACOQL010000002">
    <property type="protein sequence ID" value="MBC9246053.1"/>
    <property type="molecule type" value="Genomic_DNA"/>
</dbReference>
<dbReference type="EC" id="1.14.12.17" evidence="3"/>
<dbReference type="GO" id="GO:0009636">
    <property type="term" value="P:response to toxic substance"/>
    <property type="evidence" value="ECO:0007669"/>
    <property type="project" value="UniProtKB-KW"/>
</dbReference>
<reference evidence="17" key="1">
    <citation type="submission" date="2020-08" db="EMBL/GenBank/DDBJ databases">
        <title>Paracoccus amoyensis sp. nov., isolated from the surface seawater at coast of Xiamen, Fujian.</title>
        <authorList>
            <person name="Lyu L."/>
        </authorList>
    </citation>
    <scope>NUCLEOTIDE SEQUENCE</scope>
    <source>
        <strain evidence="17">11-3</strain>
    </source>
</reference>
<sequence>MPNDLSPDVIDIVEATAPAVAANIDLIVATMYRNLLADPEIRVLFNMAHQEGVSPQHKALATALVAYATHIRSPMVLQAGLERIAQKHAGLQILPEHYPYVADALLKAVKEVLGDAATDEVLNAWGAAYWHLANILIGREEEIYSSAEEATGGWRGWRRFEIAAKQPEAEGIMSFTLRPVDGGPVLAHRPGQYLSFRIVLPHGEEVRRNYSISSAPNDRDYRITVKRETHGQVSGWLHDEASIGTQLQVSPPAGDFFLEPADKQQVVLLSGGVGLTPMISMLESRRGSKSPQMVYVHATQNGRQHAMRAQHEKSADQSFVFYESPAAEDVEGRDYTGRGRIDPNWLAQNTRADIADYYICGPEGFMRQMIIGLKAANVSPDRIHYEYFGPAKAELN</sequence>
<dbReference type="PROSITE" id="PS01033">
    <property type="entry name" value="GLOBIN"/>
    <property type="match status" value="1"/>
</dbReference>
<dbReference type="GO" id="GO:0005344">
    <property type="term" value="F:oxygen carrier activity"/>
    <property type="evidence" value="ECO:0007669"/>
    <property type="project" value="UniProtKB-KW"/>
</dbReference>
<dbReference type="InterPro" id="IPR039261">
    <property type="entry name" value="FNR_nucleotide-bd"/>
</dbReference>
<dbReference type="Pfam" id="PF00970">
    <property type="entry name" value="FAD_binding_6"/>
    <property type="match status" value="1"/>
</dbReference>
<dbReference type="PANTHER" id="PTHR43396">
    <property type="entry name" value="FLAVOHEMOPROTEIN"/>
    <property type="match status" value="1"/>
</dbReference>
<dbReference type="GO" id="GO:0071500">
    <property type="term" value="P:cellular response to nitrosative stress"/>
    <property type="evidence" value="ECO:0007669"/>
    <property type="project" value="TreeGrafter"/>
</dbReference>
<keyword evidence="14" id="KW-0813">Transport</keyword>
<dbReference type="InterPro" id="IPR012292">
    <property type="entry name" value="Globin/Proto"/>
</dbReference>
<comment type="catalytic activity">
    <reaction evidence="13">
        <text>2 nitric oxide + NADPH + 2 O2 = 2 nitrate + NADP(+) + H(+)</text>
        <dbReference type="Rhea" id="RHEA:19465"/>
        <dbReference type="ChEBI" id="CHEBI:15378"/>
        <dbReference type="ChEBI" id="CHEBI:15379"/>
        <dbReference type="ChEBI" id="CHEBI:16480"/>
        <dbReference type="ChEBI" id="CHEBI:17632"/>
        <dbReference type="ChEBI" id="CHEBI:57783"/>
        <dbReference type="ChEBI" id="CHEBI:58349"/>
        <dbReference type="EC" id="1.14.12.17"/>
    </reaction>
</comment>
<dbReference type="Gene3D" id="2.40.30.10">
    <property type="entry name" value="Translation factors"/>
    <property type="match status" value="1"/>
</dbReference>
<keyword evidence="17" id="KW-0560">Oxidoreductase</keyword>
<dbReference type="PANTHER" id="PTHR43396:SF3">
    <property type="entry name" value="FLAVOHEMOPROTEIN"/>
    <property type="match status" value="1"/>
</dbReference>
<keyword evidence="7" id="KW-0479">Metal-binding</keyword>
<dbReference type="PRINTS" id="PR00410">
    <property type="entry name" value="PHEHYDRXLASE"/>
</dbReference>
<evidence type="ECO:0000256" key="4">
    <source>
        <dbReference type="ARBA" id="ARBA00022575"/>
    </source>
</evidence>
<evidence type="ECO:0000259" key="15">
    <source>
        <dbReference type="PROSITE" id="PS01033"/>
    </source>
</evidence>
<comment type="similarity">
    <text evidence="2">In the C-terminal section; belongs to the flavoprotein pyridine nucleotide cytochrome reductase family.</text>
</comment>
<dbReference type="Gene3D" id="1.10.490.10">
    <property type="entry name" value="Globins"/>
    <property type="match status" value="1"/>
</dbReference>
<dbReference type="InterPro" id="IPR017938">
    <property type="entry name" value="Riboflavin_synthase-like_b-brl"/>
</dbReference>
<dbReference type="InterPro" id="IPR000971">
    <property type="entry name" value="Globin"/>
</dbReference>
<feature type="domain" description="Globin" evidence="15">
    <location>
        <begin position="4"/>
        <end position="141"/>
    </location>
</feature>
<dbReference type="CDD" id="cd08922">
    <property type="entry name" value="FHb-globin"/>
    <property type="match status" value="1"/>
</dbReference>
<evidence type="ECO:0000259" key="16">
    <source>
        <dbReference type="PROSITE" id="PS51384"/>
    </source>
</evidence>
<dbReference type="GO" id="GO:0019825">
    <property type="term" value="F:oxygen binding"/>
    <property type="evidence" value="ECO:0007669"/>
    <property type="project" value="InterPro"/>
</dbReference>
<dbReference type="RefSeq" id="WP_187792507.1">
    <property type="nucleotide sequence ID" value="NZ_JACOQL010000002.1"/>
</dbReference>
<dbReference type="SUPFAM" id="SSF46458">
    <property type="entry name" value="Globin-like"/>
    <property type="match status" value="1"/>
</dbReference>
<dbReference type="GO" id="GO:0046872">
    <property type="term" value="F:metal ion binding"/>
    <property type="evidence" value="ECO:0007669"/>
    <property type="project" value="UniProtKB-KW"/>
</dbReference>
<proteinExistence type="inferred from homology"/>
<evidence type="ECO:0000256" key="11">
    <source>
        <dbReference type="ARBA" id="ARBA00025094"/>
    </source>
</evidence>
<accession>A0A926JCR2</accession>
<dbReference type="InterPro" id="IPR017927">
    <property type="entry name" value="FAD-bd_FR_type"/>
</dbReference>